<dbReference type="InterPro" id="IPR000073">
    <property type="entry name" value="AB_hydrolase_1"/>
</dbReference>
<dbReference type="PANTHER" id="PTHR43798:SF29">
    <property type="entry name" value="AB HYDROLASE-1 DOMAIN-CONTAINING PROTEIN"/>
    <property type="match status" value="1"/>
</dbReference>
<dbReference type="RefSeq" id="WP_147154590.1">
    <property type="nucleotide sequence ID" value="NZ_BKAJ01000122.1"/>
</dbReference>
<keyword evidence="1" id="KW-1133">Transmembrane helix</keyword>
<dbReference type="AlphaFoldDB" id="A0A512NJV3"/>
<dbReference type="OrthoDB" id="5491135at2"/>
<proteinExistence type="predicted"/>
<dbReference type="Gene3D" id="3.40.50.1820">
    <property type="entry name" value="alpha/beta hydrolase"/>
    <property type="match status" value="1"/>
</dbReference>
<organism evidence="3 4">
    <name type="scientific">Reyranella soli</name>
    <dbReference type="NCBI Taxonomy" id="1230389"/>
    <lineage>
        <taxon>Bacteria</taxon>
        <taxon>Pseudomonadati</taxon>
        <taxon>Pseudomonadota</taxon>
        <taxon>Alphaproteobacteria</taxon>
        <taxon>Hyphomicrobiales</taxon>
        <taxon>Reyranellaceae</taxon>
        <taxon>Reyranella</taxon>
    </lineage>
</organism>
<keyword evidence="4" id="KW-1185">Reference proteome</keyword>
<protein>
    <submittedName>
        <fullName evidence="3">Hydrolase</fullName>
    </submittedName>
</protein>
<evidence type="ECO:0000313" key="4">
    <source>
        <dbReference type="Proteomes" id="UP000321058"/>
    </source>
</evidence>
<evidence type="ECO:0000256" key="1">
    <source>
        <dbReference type="SAM" id="Phobius"/>
    </source>
</evidence>
<keyword evidence="3" id="KW-0378">Hydrolase</keyword>
<dbReference type="InterPro" id="IPR050266">
    <property type="entry name" value="AB_hydrolase_sf"/>
</dbReference>
<name>A0A512NJV3_9HYPH</name>
<dbReference type="Proteomes" id="UP000321058">
    <property type="component" value="Unassembled WGS sequence"/>
</dbReference>
<reference evidence="3 4" key="1">
    <citation type="submission" date="2019-07" db="EMBL/GenBank/DDBJ databases">
        <title>Whole genome shotgun sequence of Reyranella soli NBRC 108950.</title>
        <authorList>
            <person name="Hosoyama A."/>
            <person name="Uohara A."/>
            <person name="Ohji S."/>
            <person name="Ichikawa N."/>
        </authorList>
    </citation>
    <scope>NUCLEOTIDE SEQUENCE [LARGE SCALE GENOMIC DNA]</scope>
    <source>
        <strain evidence="3 4">NBRC 108950</strain>
    </source>
</reference>
<accession>A0A512NJV3</accession>
<comment type="caution">
    <text evidence="3">The sequence shown here is derived from an EMBL/GenBank/DDBJ whole genome shotgun (WGS) entry which is preliminary data.</text>
</comment>
<evidence type="ECO:0000259" key="2">
    <source>
        <dbReference type="Pfam" id="PF00561"/>
    </source>
</evidence>
<feature type="transmembrane region" description="Helical" evidence="1">
    <location>
        <begin position="49"/>
        <end position="71"/>
    </location>
</feature>
<sequence length="232" mass="25847">MPRTTLVLLPGLINTRRVFEHQIEALSDIADCIVPEPWHHETMGAMAEAALAMAPPTFALGGFSMGGYVAFEMLRRASHRVERLALIDTQAVPDSAESTKRRRALLDQAKVGRFRGVQRTLLPQLVHQRHIDDAAIAQPIFDMAQEIGADGFVREQRAIIDRADSRHLLVDIDVPTVVIVGRQDQVTPLPRSQEMAADIANSRLVVLEECGHMSPLERPAEVTEALRRWLSQ</sequence>
<dbReference type="EMBL" id="BKAJ01000122">
    <property type="protein sequence ID" value="GEP59233.1"/>
    <property type="molecule type" value="Genomic_DNA"/>
</dbReference>
<dbReference type="SUPFAM" id="SSF53474">
    <property type="entry name" value="alpha/beta-Hydrolases"/>
    <property type="match status" value="1"/>
</dbReference>
<dbReference type="PRINTS" id="PR00111">
    <property type="entry name" value="ABHYDROLASE"/>
</dbReference>
<evidence type="ECO:0000313" key="3">
    <source>
        <dbReference type="EMBL" id="GEP59233.1"/>
    </source>
</evidence>
<keyword evidence="1" id="KW-0812">Transmembrane</keyword>
<dbReference type="GO" id="GO:0016787">
    <property type="term" value="F:hydrolase activity"/>
    <property type="evidence" value="ECO:0007669"/>
    <property type="project" value="UniProtKB-KW"/>
</dbReference>
<gene>
    <name evidence="3" type="ORF">RSO01_63990</name>
</gene>
<keyword evidence="1" id="KW-0472">Membrane</keyword>
<dbReference type="Pfam" id="PF00561">
    <property type="entry name" value="Abhydrolase_1"/>
    <property type="match status" value="1"/>
</dbReference>
<dbReference type="PANTHER" id="PTHR43798">
    <property type="entry name" value="MONOACYLGLYCEROL LIPASE"/>
    <property type="match status" value="1"/>
</dbReference>
<feature type="domain" description="AB hydrolase-1" evidence="2">
    <location>
        <begin position="57"/>
        <end position="219"/>
    </location>
</feature>
<dbReference type="InterPro" id="IPR029058">
    <property type="entry name" value="AB_hydrolase_fold"/>
</dbReference>